<name>A0A6S7JT60_PARCT</name>
<evidence type="ECO:0000313" key="5">
    <source>
        <dbReference type="EMBL" id="CAB4035986.1"/>
    </source>
</evidence>
<accession>A0A6S7JT60</accession>
<proteinExistence type="predicted"/>
<keyword evidence="6" id="KW-1185">Reference proteome</keyword>
<dbReference type="PROSITE" id="PS50888">
    <property type="entry name" value="BHLH"/>
    <property type="match status" value="1"/>
</dbReference>
<dbReference type="Pfam" id="PF00010">
    <property type="entry name" value="HLH"/>
    <property type="match status" value="1"/>
</dbReference>
<dbReference type="OrthoDB" id="6241467at2759"/>
<evidence type="ECO:0000256" key="1">
    <source>
        <dbReference type="ARBA" id="ARBA00004123"/>
    </source>
</evidence>
<dbReference type="SUPFAM" id="SSF47459">
    <property type="entry name" value="HLH, helix-loop-helix DNA-binding domain"/>
    <property type="match status" value="1"/>
</dbReference>
<dbReference type="FunFam" id="4.10.280.10:FF:000029">
    <property type="entry name" value="Achaete-scute family bHLH transcription factor 1"/>
    <property type="match status" value="1"/>
</dbReference>
<organism evidence="5 6">
    <name type="scientific">Paramuricea clavata</name>
    <name type="common">Red gorgonian</name>
    <name type="synonym">Violescent sea-whip</name>
    <dbReference type="NCBI Taxonomy" id="317549"/>
    <lineage>
        <taxon>Eukaryota</taxon>
        <taxon>Metazoa</taxon>
        <taxon>Cnidaria</taxon>
        <taxon>Anthozoa</taxon>
        <taxon>Octocorallia</taxon>
        <taxon>Malacalcyonacea</taxon>
        <taxon>Plexauridae</taxon>
        <taxon>Paramuricea</taxon>
    </lineage>
</organism>
<dbReference type="PANTHER" id="PTHR23349:SF108">
    <property type="entry name" value="BHLH DOMAIN-CONTAINING PROTEIN"/>
    <property type="match status" value="1"/>
</dbReference>
<gene>
    <name evidence="5" type="ORF">PACLA_8A045942</name>
</gene>
<dbReference type="Gene3D" id="4.10.280.10">
    <property type="entry name" value="Helix-loop-helix DNA-binding domain"/>
    <property type="match status" value="1"/>
</dbReference>
<dbReference type="CDD" id="cd11418">
    <property type="entry name" value="bHLH_TS_ASCL"/>
    <property type="match status" value="1"/>
</dbReference>
<keyword evidence="4" id="KW-0539">Nucleus</keyword>
<reference evidence="5" key="1">
    <citation type="submission" date="2020-04" db="EMBL/GenBank/DDBJ databases">
        <authorList>
            <person name="Alioto T."/>
            <person name="Alioto T."/>
            <person name="Gomez Garrido J."/>
        </authorList>
    </citation>
    <scope>NUCLEOTIDE SEQUENCE</scope>
    <source>
        <strain evidence="5">A484AB</strain>
    </source>
</reference>
<evidence type="ECO:0000256" key="2">
    <source>
        <dbReference type="ARBA" id="ARBA00022902"/>
    </source>
</evidence>
<dbReference type="GO" id="GO:0005634">
    <property type="term" value="C:nucleus"/>
    <property type="evidence" value="ECO:0007669"/>
    <property type="project" value="UniProtKB-SubCell"/>
</dbReference>
<dbReference type="GO" id="GO:0007399">
    <property type="term" value="P:nervous system development"/>
    <property type="evidence" value="ECO:0007669"/>
    <property type="project" value="UniProtKB-KW"/>
</dbReference>
<keyword evidence="2" id="KW-0524">Neurogenesis</keyword>
<dbReference type="InterPro" id="IPR011598">
    <property type="entry name" value="bHLH_dom"/>
</dbReference>
<dbReference type="InterPro" id="IPR050283">
    <property type="entry name" value="E-box_TF_Regulators"/>
</dbReference>
<dbReference type="GO" id="GO:0000977">
    <property type="term" value="F:RNA polymerase II transcription regulatory region sequence-specific DNA binding"/>
    <property type="evidence" value="ECO:0007669"/>
    <property type="project" value="TreeGrafter"/>
</dbReference>
<comment type="caution">
    <text evidence="5">The sequence shown here is derived from an EMBL/GenBank/DDBJ whole genome shotgun (WGS) entry which is preliminary data.</text>
</comment>
<evidence type="ECO:0000256" key="4">
    <source>
        <dbReference type="ARBA" id="ARBA00023242"/>
    </source>
</evidence>
<dbReference type="GO" id="GO:0000981">
    <property type="term" value="F:DNA-binding transcription factor activity, RNA polymerase II-specific"/>
    <property type="evidence" value="ECO:0007669"/>
    <property type="project" value="TreeGrafter"/>
</dbReference>
<dbReference type="PANTHER" id="PTHR23349">
    <property type="entry name" value="BASIC HELIX-LOOP-HELIX TRANSCRIPTION FACTOR, TWIST"/>
    <property type="match status" value="1"/>
</dbReference>
<feature type="non-terminal residue" evidence="5">
    <location>
        <position position="155"/>
    </location>
</feature>
<keyword evidence="3" id="KW-0238">DNA-binding</keyword>
<dbReference type="Proteomes" id="UP001152795">
    <property type="component" value="Unassembled WGS sequence"/>
</dbReference>
<evidence type="ECO:0000313" key="6">
    <source>
        <dbReference type="Proteomes" id="UP001152795"/>
    </source>
</evidence>
<dbReference type="EMBL" id="CACRXK020021584">
    <property type="protein sequence ID" value="CAB4035986.1"/>
    <property type="molecule type" value="Genomic_DNA"/>
</dbReference>
<evidence type="ECO:0000256" key="3">
    <source>
        <dbReference type="ARBA" id="ARBA00023125"/>
    </source>
</evidence>
<comment type="subcellular location">
    <subcellularLocation>
        <location evidence="1">Nucleus</location>
    </subcellularLocation>
</comment>
<sequence length="155" mass="17609">MPESVEANRENTLSDSVEFDRKPMDILVDAPKKDLASNPPVLLPATRRRRSSSARSTIKTKEPEVVARRNARERRRVKLVNDGFLRLRKHVPTDPKNKKLSKVKTLRSAIDYIRHLQQLLNQASKNSSIQLADFAKLDVLQGANGPNSWFSNLDL</sequence>
<protein>
    <submittedName>
        <fullName evidence="5">Achaete-scute homolog 1</fullName>
    </submittedName>
</protein>
<dbReference type="SMART" id="SM00353">
    <property type="entry name" value="HLH"/>
    <property type="match status" value="1"/>
</dbReference>
<dbReference type="InterPro" id="IPR036638">
    <property type="entry name" value="HLH_DNA-bd_sf"/>
</dbReference>
<dbReference type="GO" id="GO:0046983">
    <property type="term" value="F:protein dimerization activity"/>
    <property type="evidence" value="ECO:0007669"/>
    <property type="project" value="InterPro"/>
</dbReference>
<dbReference type="AlphaFoldDB" id="A0A6S7JT60"/>